<dbReference type="InterPro" id="IPR026015">
    <property type="entry name" value="ATP_synth_OSCP/delta_N_sf"/>
</dbReference>
<comment type="caution">
    <text evidence="9">The sequence shown here is derived from an EMBL/GenBank/DDBJ whole genome shotgun (WGS) entry which is preliminary data.</text>
</comment>
<comment type="similarity">
    <text evidence="2">Belongs to the ATPase delta chain family.</text>
</comment>
<evidence type="ECO:0000313" key="10">
    <source>
        <dbReference type="Proteomes" id="UP000813444"/>
    </source>
</evidence>
<evidence type="ECO:0000256" key="4">
    <source>
        <dbReference type="ARBA" id="ARBA00022448"/>
    </source>
</evidence>
<dbReference type="Proteomes" id="UP000813444">
    <property type="component" value="Unassembled WGS sequence"/>
</dbReference>
<evidence type="ECO:0000256" key="6">
    <source>
        <dbReference type="ARBA" id="ARBA00023065"/>
    </source>
</evidence>
<dbReference type="EMBL" id="JAGPNK010000005">
    <property type="protein sequence ID" value="KAH7321092.1"/>
    <property type="molecule type" value="Genomic_DNA"/>
</dbReference>
<dbReference type="InterPro" id="IPR020781">
    <property type="entry name" value="ATPase_OSCP/d_CS"/>
</dbReference>
<keyword evidence="4" id="KW-0813">Transport</keyword>
<name>A0A8K0SVT7_9HYPO</name>
<sequence length="225" mass="23682">MFSRQVLRAARVAAPQRAFAATPVRTYAAAAAANEVQTPVAVFGLDGTYASALYTAAAKSSTLDPTAKALSQLGALVEKDTKLLSILSAPTLSNEDKTAIVAELAKQSGSSSPTVKNFLDTLAENNRLGLLKGVCDKFGEIMSAARGEVEMRVTSAQPLDNRTLNRLEAAVTKSSYVGQGKKLKVTNEVNPDIVGGLVVEIGDRTIDLSVSARIAKMNKLLTDSL</sequence>
<dbReference type="SUPFAM" id="SSF47928">
    <property type="entry name" value="N-terminal domain of the delta subunit of the F1F0-ATP synthase"/>
    <property type="match status" value="1"/>
</dbReference>
<keyword evidence="5" id="KW-0375">Hydrogen ion transport</keyword>
<dbReference type="InterPro" id="IPR000711">
    <property type="entry name" value="ATPase_OSCP/dsu"/>
</dbReference>
<keyword evidence="7" id="KW-0472">Membrane</keyword>
<dbReference type="PROSITE" id="PS00389">
    <property type="entry name" value="ATPASE_DELTA"/>
    <property type="match status" value="1"/>
</dbReference>
<dbReference type="GO" id="GO:0046933">
    <property type="term" value="F:proton-transporting ATP synthase activity, rotational mechanism"/>
    <property type="evidence" value="ECO:0007669"/>
    <property type="project" value="InterPro"/>
</dbReference>
<evidence type="ECO:0000256" key="3">
    <source>
        <dbReference type="ARBA" id="ARBA00014723"/>
    </source>
</evidence>
<organism evidence="9 10">
    <name type="scientific">Stachybotrys elegans</name>
    <dbReference type="NCBI Taxonomy" id="80388"/>
    <lineage>
        <taxon>Eukaryota</taxon>
        <taxon>Fungi</taxon>
        <taxon>Dikarya</taxon>
        <taxon>Ascomycota</taxon>
        <taxon>Pezizomycotina</taxon>
        <taxon>Sordariomycetes</taxon>
        <taxon>Hypocreomycetidae</taxon>
        <taxon>Hypocreales</taxon>
        <taxon>Stachybotryaceae</taxon>
        <taxon>Stachybotrys</taxon>
    </lineage>
</organism>
<dbReference type="Gene3D" id="1.10.520.20">
    <property type="entry name" value="N-terminal domain of the delta subunit of the F1F0-ATP synthase"/>
    <property type="match status" value="1"/>
</dbReference>
<keyword evidence="8" id="KW-0066">ATP synthesis</keyword>
<dbReference type="PANTHER" id="PTHR11910">
    <property type="entry name" value="ATP SYNTHASE DELTA CHAIN"/>
    <property type="match status" value="1"/>
</dbReference>
<accession>A0A8K0SVT7</accession>
<evidence type="ECO:0000256" key="7">
    <source>
        <dbReference type="ARBA" id="ARBA00023136"/>
    </source>
</evidence>
<dbReference type="PRINTS" id="PR00125">
    <property type="entry name" value="ATPASEDELTA"/>
</dbReference>
<evidence type="ECO:0000256" key="5">
    <source>
        <dbReference type="ARBA" id="ARBA00022781"/>
    </source>
</evidence>
<evidence type="ECO:0000256" key="8">
    <source>
        <dbReference type="ARBA" id="ARBA00023310"/>
    </source>
</evidence>
<dbReference type="GO" id="GO:0016020">
    <property type="term" value="C:membrane"/>
    <property type="evidence" value="ECO:0007669"/>
    <property type="project" value="UniProtKB-SubCell"/>
</dbReference>
<gene>
    <name evidence="9" type="ORF">B0I35DRAFT_428538</name>
</gene>
<comment type="subcellular location">
    <subcellularLocation>
        <location evidence="1">Membrane</location>
    </subcellularLocation>
</comment>
<reference evidence="9" key="1">
    <citation type="journal article" date="2021" name="Nat. Commun.">
        <title>Genetic determinants of endophytism in the Arabidopsis root mycobiome.</title>
        <authorList>
            <person name="Mesny F."/>
            <person name="Miyauchi S."/>
            <person name="Thiergart T."/>
            <person name="Pickel B."/>
            <person name="Atanasova L."/>
            <person name="Karlsson M."/>
            <person name="Huettel B."/>
            <person name="Barry K.W."/>
            <person name="Haridas S."/>
            <person name="Chen C."/>
            <person name="Bauer D."/>
            <person name="Andreopoulos W."/>
            <person name="Pangilinan J."/>
            <person name="LaButti K."/>
            <person name="Riley R."/>
            <person name="Lipzen A."/>
            <person name="Clum A."/>
            <person name="Drula E."/>
            <person name="Henrissat B."/>
            <person name="Kohler A."/>
            <person name="Grigoriev I.V."/>
            <person name="Martin F.M."/>
            <person name="Hacquard S."/>
        </authorList>
    </citation>
    <scope>NUCLEOTIDE SEQUENCE</scope>
    <source>
        <strain evidence="9">MPI-CAGE-CH-0235</strain>
    </source>
</reference>
<proteinExistence type="inferred from homology"/>
<protein>
    <recommendedName>
        <fullName evidence="3">ATP synthase subunit 5, mitochondrial</fullName>
    </recommendedName>
</protein>
<evidence type="ECO:0000256" key="2">
    <source>
        <dbReference type="ARBA" id="ARBA00007046"/>
    </source>
</evidence>
<evidence type="ECO:0000313" key="9">
    <source>
        <dbReference type="EMBL" id="KAH7321092.1"/>
    </source>
</evidence>
<dbReference type="AlphaFoldDB" id="A0A8K0SVT7"/>
<evidence type="ECO:0000256" key="1">
    <source>
        <dbReference type="ARBA" id="ARBA00004370"/>
    </source>
</evidence>
<dbReference type="HAMAP" id="MF_01416">
    <property type="entry name" value="ATP_synth_delta_bact"/>
    <property type="match status" value="1"/>
</dbReference>
<keyword evidence="6" id="KW-0406">Ion transport</keyword>
<dbReference type="NCBIfam" id="TIGR01145">
    <property type="entry name" value="ATP_synt_delta"/>
    <property type="match status" value="1"/>
</dbReference>
<dbReference type="Pfam" id="PF00213">
    <property type="entry name" value="OSCP"/>
    <property type="match status" value="1"/>
</dbReference>
<keyword evidence="10" id="KW-1185">Reference proteome</keyword>
<dbReference type="OrthoDB" id="1262810at2759"/>